<accession>A0AAN9KC33</accession>
<evidence type="ECO:0000313" key="2">
    <source>
        <dbReference type="EMBL" id="KAK7313691.1"/>
    </source>
</evidence>
<dbReference type="Pfam" id="PF00646">
    <property type="entry name" value="F-box"/>
    <property type="match status" value="1"/>
</dbReference>
<evidence type="ECO:0000259" key="1">
    <source>
        <dbReference type="PROSITE" id="PS50181"/>
    </source>
</evidence>
<protein>
    <recommendedName>
        <fullName evidence="1">F-box domain-containing protein</fullName>
    </recommendedName>
</protein>
<organism evidence="2 3">
    <name type="scientific">Canavalia gladiata</name>
    <name type="common">Sword bean</name>
    <name type="synonym">Dolichos gladiatus</name>
    <dbReference type="NCBI Taxonomy" id="3824"/>
    <lineage>
        <taxon>Eukaryota</taxon>
        <taxon>Viridiplantae</taxon>
        <taxon>Streptophyta</taxon>
        <taxon>Embryophyta</taxon>
        <taxon>Tracheophyta</taxon>
        <taxon>Spermatophyta</taxon>
        <taxon>Magnoliopsida</taxon>
        <taxon>eudicotyledons</taxon>
        <taxon>Gunneridae</taxon>
        <taxon>Pentapetalae</taxon>
        <taxon>rosids</taxon>
        <taxon>fabids</taxon>
        <taxon>Fabales</taxon>
        <taxon>Fabaceae</taxon>
        <taxon>Papilionoideae</taxon>
        <taxon>50 kb inversion clade</taxon>
        <taxon>NPAAA clade</taxon>
        <taxon>indigoferoid/millettioid clade</taxon>
        <taxon>Phaseoleae</taxon>
        <taxon>Canavalia</taxon>
    </lineage>
</organism>
<sequence length="376" mass="43072">MSDYLPEALVLEILYRLPPKTLLICMSVCKAWKSTIKSHTFISSHLQKNLSNPTLSFLLISHLPRSGDEEQYLCNGLHTIAKLRYSFPTPNGWGFRIRSVATVNGVICLSDNLLSYTDFIVLWNPFIHKHIQLPIPIFTVQTLRSSCLFFLGLGFDSKKKDFKMVRVCYRRGQDARGVVPPLVELYSLNEGAWRIIDASSVDVRIVEHVRKQCFLHGNVHWLAYEGTQAPFQNCVLMFNVEEENFKKLKLPPELSSLYSFELTISLINGCLSLVDYVHEVTTGVCNIWMQRESESWNKMYSINLQSRIQKVFVSRTSDEIFAVPYGQSLHVFDSKTQKMTNLGIQGIARSFSISEYTQSLVLLDRENDAICPINKR</sequence>
<name>A0AAN9KC33_CANGL</name>
<keyword evidence="3" id="KW-1185">Reference proteome</keyword>
<comment type="caution">
    <text evidence="2">The sequence shown here is derived from an EMBL/GenBank/DDBJ whole genome shotgun (WGS) entry which is preliminary data.</text>
</comment>
<evidence type="ECO:0000313" key="3">
    <source>
        <dbReference type="Proteomes" id="UP001367508"/>
    </source>
</evidence>
<reference evidence="2 3" key="1">
    <citation type="submission" date="2024-01" db="EMBL/GenBank/DDBJ databases">
        <title>The genomes of 5 underutilized Papilionoideae crops provide insights into root nodulation and disease resistanc.</title>
        <authorList>
            <person name="Jiang F."/>
        </authorList>
    </citation>
    <scope>NUCLEOTIDE SEQUENCE [LARGE SCALE GENOMIC DNA]</scope>
    <source>
        <strain evidence="2">LVBAO_FW01</strain>
        <tissue evidence="2">Leaves</tissue>
    </source>
</reference>
<gene>
    <name evidence="2" type="ORF">VNO77_38884</name>
</gene>
<dbReference type="InterPro" id="IPR001810">
    <property type="entry name" value="F-box_dom"/>
</dbReference>
<dbReference type="Proteomes" id="UP001367508">
    <property type="component" value="Unassembled WGS sequence"/>
</dbReference>
<dbReference type="InterPro" id="IPR006527">
    <property type="entry name" value="F-box-assoc_dom_typ1"/>
</dbReference>
<dbReference type="InterPro" id="IPR017451">
    <property type="entry name" value="F-box-assoc_interact_dom"/>
</dbReference>
<proteinExistence type="predicted"/>
<dbReference type="NCBIfam" id="TIGR01640">
    <property type="entry name" value="F_box_assoc_1"/>
    <property type="match status" value="1"/>
</dbReference>
<dbReference type="Gene3D" id="1.20.1280.50">
    <property type="match status" value="1"/>
</dbReference>
<dbReference type="AlphaFoldDB" id="A0AAN9KC33"/>
<dbReference type="SUPFAM" id="SSF81383">
    <property type="entry name" value="F-box domain"/>
    <property type="match status" value="1"/>
</dbReference>
<dbReference type="InterPro" id="IPR050796">
    <property type="entry name" value="SCF_F-box_component"/>
</dbReference>
<dbReference type="PANTHER" id="PTHR31672">
    <property type="entry name" value="BNACNNG10540D PROTEIN"/>
    <property type="match status" value="1"/>
</dbReference>
<dbReference type="InterPro" id="IPR036047">
    <property type="entry name" value="F-box-like_dom_sf"/>
</dbReference>
<dbReference type="PROSITE" id="PS50181">
    <property type="entry name" value="FBOX"/>
    <property type="match status" value="1"/>
</dbReference>
<dbReference type="PANTHER" id="PTHR31672:SF13">
    <property type="entry name" value="F-BOX PROTEIN CPR30-LIKE"/>
    <property type="match status" value="1"/>
</dbReference>
<dbReference type="Pfam" id="PF07734">
    <property type="entry name" value="FBA_1"/>
    <property type="match status" value="1"/>
</dbReference>
<dbReference type="EMBL" id="JAYMYQ010000009">
    <property type="protein sequence ID" value="KAK7313691.1"/>
    <property type="molecule type" value="Genomic_DNA"/>
</dbReference>
<dbReference type="SMART" id="SM00256">
    <property type="entry name" value="FBOX"/>
    <property type="match status" value="1"/>
</dbReference>
<feature type="domain" description="F-box" evidence="1">
    <location>
        <begin position="1"/>
        <end position="45"/>
    </location>
</feature>